<sequence>MDAERESKLILDETQKMMELLENGTEEISGLQESIKKNENDFKNIERLVKDFKTTVNKNFTNLENRISLRARVEDANTEFMSAAQSLYATIAPLAEVIKMEDAKLKRMEKQFEENEVKHNVIKFKEEENKMLKAIEDNRNINKEREDSRKTLADENASLKLELASWNEKIKQMKEKLGPLSSKNDEAALRIDIENLTIENENIDKDILKLESLRQAKIEKLTVKGIIPENITEKYKEVSLLEDEVKEAVKILESTMIEQKSSEKLLSELDGDLKESEIELEKLKANEEALNDKIESIENKFAQEILAYGEILSGHEARLALNKHLDLDLTQKIEAWKNDINLVDSDIQMLEIAIKNHEERPNEDLSQLIKSYEEHLEELTSKHNNLKEEHFVCVTKKQEQFQTLIAEQETENKNRDEHIKSLENEIKDIQGQMVELGEEKLSAENELKDLEKQLETFLIPAKVAPVKAVPAKVAPVKAAPVKVAPVKAALVVAVPPKPVRRWDSDTSVESEDFTLLNLALKKAKTMPKE</sequence>
<dbReference type="RefSeq" id="XP_028129966.1">
    <property type="nucleotide sequence ID" value="XM_028274165.1"/>
</dbReference>
<evidence type="ECO:0000256" key="1">
    <source>
        <dbReference type="SAM" id="Coils"/>
    </source>
</evidence>
<dbReference type="AlphaFoldDB" id="A0A6P7F3L6"/>
<evidence type="ECO:0000313" key="3">
    <source>
        <dbReference type="Proteomes" id="UP001652700"/>
    </source>
</evidence>
<feature type="coiled-coil region" evidence="1">
    <location>
        <begin position="340"/>
        <end position="453"/>
    </location>
</feature>
<evidence type="ECO:0000313" key="4">
    <source>
        <dbReference type="RefSeq" id="XP_028129966.1"/>
    </source>
</evidence>
<evidence type="ECO:0000313" key="2">
    <source>
        <dbReference type="EnsemblMetazoa" id="XP_028129966.1"/>
    </source>
</evidence>
<gene>
    <name evidence="4" type="primary">LOC114326002</name>
</gene>
<dbReference type="OrthoDB" id="10428833at2759"/>
<accession>A0A6P7F3L6</accession>
<feature type="coiled-coil region" evidence="1">
    <location>
        <begin position="21"/>
        <end position="48"/>
    </location>
</feature>
<dbReference type="InParanoid" id="A0A6P7F3L6"/>
<dbReference type="Proteomes" id="UP001652700">
    <property type="component" value="Unplaced"/>
</dbReference>
<feature type="coiled-coil region" evidence="1">
    <location>
        <begin position="266"/>
        <end position="300"/>
    </location>
</feature>
<reference evidence="2" key="2">
    <citation type="submission" date="2025-05" db="UniProtKB">
        <authorList>
            <consortium name="EnsemblMetazoa"/>
        </authorList>
    </citation>
    <scope>IDENTIFICATION</scope>
</reference>
<dbReference type="GeneID" id="114326002"/>
<protein>
    <submittedName>
        <fullName evidence="4">Myosin-11-like</fullName>
    </submittedName>
</protein>
<keyword evidence="3" id="KW-1185">Reference proteome</keyword>
<dbReference type="KEGG" id="dvv:114326002"/>
<keyword evidence="1" id="KW-0175">Coiled coil</keyword>
<reference evidence="4" key="1">
    <citation type="submission" date="2025-04" db="UniProtKB">
        <authorList>
            <consortium name="RefSeq"/>
        </authorList>
    </citation>
    <scope>IDENTIFICATION</scope>
    <source>
        <tissue evidence="4">Whole insect</tissue>
    </source>
</reference>
<proteinExistence type="predicted"/>
<feature type="coiled-coil region" evidence="1">
    <location>
        <begin position="98"/>
        <end position="213"/>
    </location>
</feature>
<organism evidence="4">
    <name type="scientific">Diabrotica virgifera virgifera</name>
    <name type="common">western corn rootworm</name>
    <dbReference type="NCBI Taxonomy" id="50390"/>
    <lineage>
        <taxon>Eukaryota</taxon>
        <taxon>Metazoa</taxon>
        <taxon>Ecdysozoa</taxon>
        <taxon>Arthropoda</taxon>
        <taxon>Hexapoda</taxon>
        <taxon>Insecta</taxon>
        <taxon>Pterygota</taxon>
        <taxon>Neoptera</taxon>
        <taxon>Endopterygota</taxon>
        <taxon>Coleoptera</taxon>
        <taxon>Polyphaga</taxon>
        <taxon>Cucujiformia</taxon>
        <taxon>Chrysomeloidea</taxon>
        <taxon>Chrysomelidae</taxon>
        <taxon>Galerucinae</taxon>
        <taxon>Diabroticina</taxon>
        <taxon>Diabroticites</taxon>
        <taxon>Diabrotica</taxon>
    </lineage>
</organism>
<name>A0A6P7F3L6_DIAVI</name>
<dbReference type="EnsemblMetazoa" id="XM_028274165.2">
    <property type="protein sequence ID" value="XP_028129966.1"/>
    <property type="gene ID" value="LOC114326002"/>
</dbReference>